<dbReference type="InterPro" id="IPR039426">
    <property type="entry name" value="TonB-dep_rcpt-like"/>
</dbReference>
<feature type="chain" id="PRO_5045180290" evidence="13">
    <location>
        <begin position="21"/>
        <end position="618"/>
    </location>
</feature>
<gene>
    <name evidence="16" type="ORF">ACFOMG_07985</name>
</gene>
<evidence type="ECO:0000259" key="14">
    <source>
        <dbReference type="Pfam" id="PF00593"/>
    </source>
</evidence>
<evidence type="ECO:0000313" key="17">
    <source>
        <dbReference type="Proteomes" id="UP001595722"/>
    </source>
</evidence>
<dbReference type="Gene3D" id="2.40.170.20">
    <property type="entry name" value="TonB-dependent receptor, beta-barrel domain"/>
    <property type="match status" value="1"/>
</dbReference>
<feature type="domain" description="TonB-dependent receptor plug" evidence="15">
    <location>
        <begin position="47"/>
        <end position="149"/>
    </location>
</feature>
<keyword evidence="10 11" id="KW-0998">Cell outer membrane</keyword>
<dbReference type="InterPro" id="IPR037066">
    <property type="entry name" value="Plug_dom_sf"/>
</dbReference>
<evidence type="ECO:0000313" key="16">
    <source>
        <dbReference type="EMBL" id="MFC3680049.1"/>
    </source>
</evidence>
<name>A0ABV7VRG1_9GAMM</name>
<evidence type="ECO:0000256" key="4">
    <source>
        <dbReference type="ARBA" id="ARBA00022452"/>
    </source>
</evidence>
<dbReference type="Proteomes" id="UP001595722">
    <property type="component" value="Unassembled WGS sequence"/>
</dbReference>
<dbReference type="Pfam" id="PF07715">
    <property type="entry name" value="Plug"/>
    <property type="match status" value="1"/>
</dbReference>
<keyword evidence="4 11" id="KW-1134">Transmembrane beta strand</keyword>
<evidence type="ECO:0000256" key="5">
    <source>
        <dbReference type="ARBA" id="ARBA00022692"/>
    </source>
</evidence>
<protein>
    <submittedName>
        <fullName evidence="16">TonB-dependent receptor plug domain-containing protein</fullName>
    </submittedName>
</protein>
<dbReference type="Gene3D" id="2.170.130.10">
    <property type="entry name" value="TonB-dependent receptor, plug domain"/>
    <property type="match status" value="1"/>
</dbReference>
<evidence type="ECO:0000256" key="11">
    <source>
        <dbReference type="PROSITE-ProRule" id="PRU01360"/>
    </source>
</evidence>
<dbReference type="Pfam" id="PF00593">
    <property type="entry name" value="TonB_dep_Rec_b-barrel"/>
    <property type="match status" value="1"/>
</dbReference>
<feature type="signal peptide" evidence="13">
    <location>
        <begin position="1"/>
        <end position="20"/>
    </location>
</feature>
<keyword evidence="9 16" id="KW-0675">Receptor</keyword>
<sequence>MKPRHLLFACVMAPVVAAQADDQPALTLDNQVVEGQLYNNPIAADAYAVEVLTRAELQRMPVATIADALEWVAGLDLRQRGSGGTQVDLGIRGASYEQTLVLIDGVRMNDPQTGHHNFDLPLVLEDIERIEVVRGPGAGQYGPNGNGGVINLVTRKQVNTESGREALLQLEAGSKDYDRAVIALGKTDGRWSTFASAAQQTSDSYIRQADLGYTLQQGNARLVYQGERSNTVIGAGYLDKGFGADGFYGPMHHHQREDTIQRHLYLNQGFKFGGDALDLSANWRRHDDEFLYVWNTTPLFSEHQSEALQTRLRYHFSDVATIGLENNKERIDSTSLLTDVDPEQQRSYQSAFMSGQWPAGSLTLSGSLSYIDYTDDQSYTLPVIGLSYRHGVAEFYANSGKSARVPTVFDLYLKQGSNRGNPDLKAEQTRSSEVGVRLNWSGVQTQLAVFQRRSDNVIDFTVTQQELDDAQANNSSLIYTARNISEVSTRGIDVMIDASDVLSGYGLSQASFSYANLEQDFKNQYARGKYAITQFDHQAILKLAYEWRNGLAVTSMYKYEDRISAKSYQLWDLGLRQQLAGWHWSLAATNVLNERYYDSSEYLRAPGNGYRLSVGLRL</sequence>
<dbReference type="EMBL" id="JBHRYB010000005">
    <property type="protein sequence ID" value="MFC3680049.1"/>
    <property type="molecule type" value="Genomic_DNA"/>
</dbReference>
<keyword evidence="7 12" id="KW-0798">TonB box</keyword>
<reference evidence="17" key="1">
    <citation type="journal article" date="2019" name="Int. J. Syst. Evol. Microbiol.">
        <title>The Global Catalogue of Microorganisms (GCM) 10K type strain sequencing project: providing services to taxonomists for standard genome sequencing and annotation.</title>
        <authorList>
            <consortium name="The Broad Institute Genomics Platform"/>
            <consortium name="The Broad Institute Genome Sequencing Center for Infectious Disease"/>
            <person name="Wu L."/>
            <person name="Ma J."/>
        </authorList>
    </citation>
    <scope>NUCLEOTIDE SEQUENCE [LARGE SCALE GENOMIC DNA]</scope>
    <source>
        <strain evidence="17">KCTC 42424</strain>
    </source>
</reference>
<accession>A0ABV7VRG1</accession>
<dbReference type="PROSITE" id="PS52016">
    <property type="entry name" value="TONB_DEPENDENT_REC_3"/>
    <property type="match status" value="1"/>
</dbReference>
<dbReference type="RefSeq" id="WP_376865883.1">
    <property type="nucleotide sequence ID" value="NZ_JBHRYB010000005.1"/>
</dbReference>
<dbReference type="PANTHER" id="PTHR30069:SF29">
    <property type="entry name" value="HEMOGLOBIN AND HEMOGLOBIN-HAPTOGLOBIN-BINDING PROTEIN 1-RELATED"/>
    <property type="match status" value="1"/>
</dbReference>
<evidence type="ECO:0000259" key="15">
    <source>
        <dbReference type="Pfam" id="PF07715"/>
    </source>
</evidence>
<evidence type="ECO:0000256" key="8">
    <source>
        <dbReference type="ARBA" id="ARBA00023136"/>
    </source>
</evidence>
<dbReference type="SUPFAM" id="SSF56935">
    <property type="entry name" value="Porins"/>
    <property type="match status" value="1"/>
</dbReference>
<evidence type="ECO:0000256" key="3">
    <source>
        <dbReference type="ARBA" id="ARBA00022448"/>
    </source>
</evidence>
<dbReference type="InterPro" id="IPR000531">
    <property type="entry name" value="Beta-barrel_TonB"/>
</dbReference>
<evidence type="ECO:0000256" key="13">
    <source>
        <dbReference type="SAM" id="SignalP"/>
    </source>
</evidence>
<comment type="similarity">
    <text evidence="2">Belongs to the TonB-dependent receptor family. Hemoglobin/haptoglobin binding protein subfamily.</text>
</comment>
<proteinExistence type="inferred from homology"/>
<dbReference type="InterPro" id="IPR012910">
    <property type="entry name" value="Plug_dom"/>
</dbReference>
<evidence type="ECO:0000256" key="9">
    <source>
        <dbReference type="ARBA" id="ARBA00023170"/>
    </source>
</evidence>
<organism evidence="16 17">
    <name type="scientific">Bacterioplanoides pacificum</name>
    <dbReference type="NCBI Taxonomy" id="1171596"/>
    <lineage>
        <taxon>Bacteria</taxon>
        <taxon>Pseudomonadati</taxon>
        <taxon>Pseudomonadota</taxon>
        <taxon>Gammaproteobacteria</taxon>
        <taxon>Oceanospirillales</taxon>
        <taxon>Oceanospirillaceae</taxon>
        <taxon>Bacterioplanoides</taxon>
    </lineage>
</organism>
<feature type="domain" description="TonB-dependent receptor-like beta-barrel" evidence="14">
    <location>
        <begin position="212"/>
        <end position="593"/>
    </location>
</feature>
<comment type="caution">
    <text evidence="16">The sequence shown here is derived from an EMBL/GenBank/DDBJ whole genome shotgun (WGS) entry which is preliminary data.</text>
</comment>
<evidence type="ECO:0000256" key="1">
    <source>
        <dbReference type="ARBA" id="ARBA00004571"/>
    </source>
</evidence>
<keyword evidence="5 11" id="KW-0812">Transmembrane</keyword>
<keyword evidence="6 13" id="KW-0732">Signal</keyword>
<evidence type="ECO:0000256" key="7">
    <source>
        <dbReference type="ARBA" id="ARBA00023077"/>
    </source>
</evidence>
<dbReference type="PANTHER" id="PTHR30069">
    <property type="entry name" value="TONB-DEPENDENT OUTER MEMBRANE RECEPTOR"/>
    <property type="match status" value="1"/>
</dbReference>
<keyword evidence="3 11" id="KW-0813">Transport</keyword>
<evidence type="ECO:0000256" key="10">
    <source>
        <dbReference type="ARBA" id="ARBA00023237"/>
    </source>
</evidence>
<keyword evidence="17" id="KW-1185">Reference proteome</keyword>
<keyword evidence="8 11" id="KW-0472">Membrane</keyword>
<evidence type="ECO:0000256" key="6">
    <source>
        <dbReference type="ARBA" id="ARBA00022729"/>
    </source>
</evidence>
<dbReference type="InterPro" id="IPR036942">
    <property type="entry name" value="Beta-barrel_TonB_sf"/>
</dbReference>
<comment type="subcellular location">
    <subcellularLocation>
        <location evidence="1 11">Cell outer membrane</location>
        <topology evidence="1 11">Multi-pass membrane protein</topology>
    </subcellularLocation>
</comment>
<evidence type="ECO:0000256" key="12">
    <source>
        <dbReference type="RuleBase" id="RU003357"/>
    </source>
</evidence>
<evidence type="ECO:0000256" key="2">
    <source>
        <dbReference type="ARBA" id="ARBA00008143"/>
    </source>
</evidence>